<name>A0AA96JU08_9BACT</name>
<dbReference type="GO" id="GO:0009055">
    <property type="term" value="F:electron transfer activity"/>
    <property type="evidence" value="ECO:0007669"/>
    <property type="project" value="InterPro"/>
</dbReference>
<dbReference type="GO" id="GO:0020037">
    <property type="term" value="F:heme binding"/>
    <property type="evidence" value="ECO:0007669"/>
    <property type="project" value="InterPro"/>
</dbReference>
<reference evidence="1 2" key="1">
    <citation type="submission" date="2023-01" db="EMBL/GenBank/DDBJ databases">
        <title>Cultivation and genomic characterization of new, ubiquitous marine nitrite-oxidizing bacteria from the Nitrospirales.</title>
        <authorList>
            <person name="Mueller A.J."/>
            <person name="Daebeler A."/>
            <person name="Herbold C.W."/>
            <person name="Kirkegaard R.H."/>
            <person name="Daims H."/>
        </authorList>
    </citation>
    <scope>NUCLEOTIDE SEQUENCE [LARGE SCALE GENOMIC DNA]</scope>
    <source>
        <strain evidence="1 2">VA</strain>
    </source>
</reference>
<evidence type="ECO:0000313" key="2">
    <source>
        <dbReference type="Proteomes" id="UP001302719"/>
    </source>
</evidence>
<gene>
    <name evidence="1" type="ORF">PP769_09800</name>
</gene>
<organism evidence="1 2">
    <name type="scientific">Candidatus Nitrospira allomarina</name>
    <dbReference type="NCBI Taxonomy" id="3020900"/>
    <lineage>
        <taxon>Bacteria</taxon>
        <taxon>Pseudomonadati</taxon>
        <taxon>Nitrospirota</taxon>
        <taxon>Nitrospiria</taxon>
        <taxon>Nitrospirales</taxon>
        <taxon>Nitrospiraceae</taxon>
        <taxon>Nitrospira</taxon>
    </lineage>
</organism>
<proteinExistence type="predicted"/>
<accession>A0AA96JU08</accession>
<sequence>MRRMGQNRFWGTLVFVLVVNFSIVEPFHTTTAQEINRPNPSTPSLERIQQGKSLYVGPARCVYRHGQTALRRPLTGQELFSIIKSAVPGTSHMPFTYLLSDEQIWDIVAYQLRETCQNGCARDPS</sequence>
<protein>
    <submittedName>
        <fullName evidence="1">Cytochrome c</fullName>
    </submittedName>
</protein>
<dbReference type="KEGG" id="nall:PP769_09800"/>
<dbReference type="InterPro" id="IPR036909">
    <property type="entry name" value="Cyt_c-like_dom_sf"/>
</dbReference>
<dbReference type="SUPFAM" id="SSF46626">
    <property type="entry name" value="Cytochrome c"/>
    <property type="match status" value="1"/>
</dbReference>
<dbReference type="RefSeq" id="WP_312646953.1">
    <property type="nucleotide sequence ID" value="NZ_CP116967.1"/>
</dbReference>
<dbReference type="EMBL" id="CP116967">
    <property type="protein sequence ID" value="WNM60027.1"/>
    <property type="molecule type" value="Genomic_DNA"/>
</dbReference>
<dbReference type="Proteomes" id="UP001302719">
    <property type="component" value="Chromosome"/>
</dbReference>
<keyword evidence="2" id="KW-1185">Reference proteome</keyword>
<evidence type="ECO:0000313" key="1">
    <source>
        <dbReference type="EMBL" id="WNM60027.1"/>
    </source>
</evidence>
<dbReference type="AlphaFoldDB" id="A0AA96JU08"/>
<dbReference type="Gene3D" id="1.10.760.10">
    <property type="entry name" value="Cytochrome c-like domain"/>
    <property type="match status" value="1"/>
</dbReference>